<reference evidence="3" key="1">
    <citation type="submission" date="2018-09" db="EMBL/GenBank/DDBJ databases">
        <authorList>
            <person name="Zhu H."/>
        </authorList>
    </citation>
    <scope>NUCLEOTIDE SEQUENCE [LARGE SCALE GENOMIC DNA]</scope>
    <source>
        <strain evidence="3">K1W22B-1</strain>
    </source>
</reference>
<evidence type="ECO:0000256" key="1">
    <source>
        <dbReference type="SAM" id="Coils"/>
    </source>
</evidence>
<protein>
    <recommendedName>
        <fullName evidence="4">MalT-like TPR region domain-containing protein</fullName>
    </recommendedName>
</protein>
<dbReference type="EMBL" id="QYRP01000002">
    <property type="protein sequence ID" value="RJS47548.1"/>
    <property type="molecule type" value="Genomic_DNA"/>
</dbReference>
<dbReference type="RefSeq" id="WP_120061511.1">
    <property type="nucleotide sequence ID" value="NZ_QYRP01000002.1"/>
</dbReference>
<dbReference type="Gene3D" id="1.25.40.10">
    <property type="entry name" value="Tetratricopeptide repeat domain"/>
    <property type="match status" value="1"/>
</dbReference>
<name>A0A3A5HCE9_9ACTN</name>
<evidence type="ECO:0000313" key="3">
    <source>
        <dbReference type="Proteomes" id="UP000276542"/>
    </source>
</evidence>
<organism evidence="2 3">
    <name type="scientific">Nocardioides cavernaquae</name>
    <dbReference type="NCBI Taxonomy" id="2321396"/>
    <lineage>
        <taxon>Bacteria</taxon>
        <taxon>Bacillati</taxon>
        <taxon>Actinomycetota</taxon>
        <taxon>Actinomycetes</taxon>
        <taxon>Propionibacteriales</taxon>
        <taxon>Nocardioidaceae</taxon>
        <taxon>Nocardioides</taxon>
    </lineage>
</organism>
<gene>
    <name evidence="2" type="ORF">D4739_15910</name>
</gene>
<evidence type="ECO:0000313" key="2">
    <source>
        <dbReference type="EMBL" id="RJS47548.1"/>
    </source>
</evidence>
<comment type="caution">
    <text evidence="2">The sequence shown here is derived from an EMBL/GenBank/DDBJ whole genome shotgun (WGS) entry which is preliminary data.</text>
</comment>
<keyword evidence="1" id="KW-0175">Coiled coil</keyword>
<dbReference type="InterPro" id="IPR011990">
    <property type="entry name" value="TPR-like_helical_dom_sf"/>
</dbReference>
<proteinExistence type="predicted"/>
<feature type="coiled-coil region" evidence="1">
    <location>
        <begin position="242"/>
        <end position="276"/>
    </location>
</feature>
<keyword evidence="3" id="KW-1185">Reference proteome</keyword>
<dbReference type="Proteomes" id="UP000276542">
    <property type="component" value="Unassembled WGS sequence"/>
</dbReference>
<dbReference type="OrthoDB" id="27092at2"/>
<sequence>MDSATGGVTAAHEAVSRYAWREGFDLFAAADAAAPLDARDLDAMAECAWWIGKMRHCIALRERAHGGYLKAGDVLGAARVATELAGHHADLTEFSSAAAWLQKASRLLEDEPEAAEHGWLVLARGFMARGEGDWHRIGALASQAADIAARFQDKDLWALAHAVEGLSLAFGGADPDAGLRMIEESTVGAVNGELGARATGSIYCMMIATNAHTHDWERAGRWTEAATTWCDRQAINGFPGVCRVHRAEIMRLRGDLAVAEEEARTASVELASFNLEFAALAFKELGEVRLKLGDLDAAEEAFGQAQEMGVTPQPGLTEVLVQRGNLRGAAASIRRALADRSISGLDRAKLLPTQVEVALATGDIDTAASATGELGEIAAVNGRPALRAAAAYAVAAVALARGELDAALAAAQDADALYCEVDLIYEGARARRLVGEILRARGDAAASMAELTRALTTFEGVGAVPDMVRTRELIGAQVG</sequence>
<evidence type="ECO:0008006" key="4">
    <source>
        <dbReference type="Google" id="ProtNLM"/>
    </source>
</evidence>
<accession>A0A3A5HCE9</accession>
<dbReference type="SUPFAM" id="SSF48452">
    <property type="entry name" value="TPR-like"/>
    <property type="match status" value="1"/>
</dbReference>
<dbReference type="AlphaFoldDB" id="A0A3A5HCE9"/>